<feature type="compositionally biased region" description="Polar residues" evidence="2">
    <location>
        <begin position="768"/>
        <end position="782"/>
    </location>
</feature>
<dbReference type="InterPro" id="IPR001461">
    <property type="entry name" value="Aspartic_peptidase_A1"/>
</dbReference>
<dbReference type="Gene3D" id="2.40.70.10">
    <property type="entry name" value="Acid Proteases"/>
    <property type="match status" value="2"/>
</dbReference>
<evidence type="ECO:0000313" key="6">
    <source>
        <dbReference type="EMBL" id="KEY70951.1"/>
    </source>
</evidence>
<dbReference type="HOGENOM" id="CLU_009988_1_0_1"/>
<organism evidence="6 7">
    <name type="scientific">Stachybotrys chartarum (strain CBS 109288 / IBT 7711)</name>
    <name type="common">Toxic black mold</name>
    <name type="synonym">Stilbospora chartarum</name>
    <dbReference type="NCBI Taxonomy" id="1280523"/>
    <lineage>
        <taxon>Eukaryota</taxon>
        <taxon>Fungi</taxon>
        <taxon>Dikarya</taxon>
        <taxon>Ascomycota</taxon>
        <taxon>Pezizomycotina</taxon>
        <taxon>Sordariomycetes</taxon>
        <taxon>Hypocreomycetidae</taxon>
        <taxon>Hypocreales</taxon>
        <taxon>Stachybotryaceae</taxon>
        <taxon>Stachybotrys</taxon>
    </lineage>
</organism>
<evidence type="ECO:0000256" key="1">
    <source>
        <dbReference type="ARBA" id="ARBA00007447"/>
    </source>
</evidence>
<dbReference type="PRINTS" id="PR00792">
    <property type="entry name" value="PEPSIN"/>
</dbReference>
<dbReference type="Pfam" id="PF00026">
    <property type="entry name" value="Asp"/>
    <property type="match status" value="1"/>
</dbReference>
<gene>
    <name evidence="6" type="ORF">S7711_00790</name>
</gene>
<reference evidence="6 7" key="1">
    <citation type="journal article" date="2014" name="BMC Genomics">
        <title>Comparative genome sequencing reveals chemotype-specific gene clusters in the toxigenic black mold Stachybotrys.</title>
        <authorList>
            <person name="Semeiks J."/>
            <person name="Borek D."/>
            <person name="Otwinowski Z."/>
            <person name="Grishin N.V."/>
        </authorList>
    </citation>
    <scope>NUCLEOTIDE SEQUENCE [LARGE SCALE GENOMIC DNA]</scope>
    <source>
        <strain evidence="7">CBS 109288 / IBT 7711</strain>
    </source>
</reference>
<dbReference type="CDD" id="cd05471">
    <property type="entry name" value="pepsin_like"/>
    <property type="match status" value="1"/>
</dbReference>
<dbReference type="PANTHER" id="PTHR47965:SF101">
    <property type="entry name" value="HYPOTHETICAL ASPARTYL PROTEASE (EUROFUNG)-RELATED"/>
    <property type="match status" value="1"/>
</dbReference>
<dbReference type="SUPFAM" id="SSF50630">
    <property type="entry name" value="Acid proteases"/>
    <property type="match status" value="1"/>
</dbReference>
<sequence>MPRGTGPCFIACGIFAAIVRADAPSPAPAALEPGEWLGVDGNWSTVKFSVGSPAQEVNVLVSTSLSEFWTIGSGGCQESDRQCLIRRGGVYTSDDSSSWFPLDYWELGLHWLGLGGNGEYGLDLVETRSSITGHAFSMAKTLLATVNTTDYFNGLFGLGITQSSFGNRVAESALTQAVKTYGYIPSYSYGFTAGAHYKNTPASVTLGGHDVSRYVDHSSNFTLTRSDGMPRPLVRGIEVYARNEDAVPDHWTSRNSIVSDFNGSFVALIDSTTPYLWLPDAVCDRFAEALSLTYNSTLDLYTITDDVYDEFMRADAFSFTFSLSSPDISNDLGSPLDVPGVVNITLSTRALLGLVQYPYMDGALNYGDPAVPYFSLRRTPENSTFIIGRAFLQESYLITRYDEQLYSIHQALFPDDPVADAQLESILQPPDSGLPAPAKRKLENDELTDAQKAGISVGVILGLISTVSLLWYFLYYRRRIVRSKVGIISPTGHGKDFESSVTPTTPISGISRMLSMGSQEDKNSHSTRVGTAAVEEAIQTPLETSHSVSSQGPHEAPNSEIHELPALEAPKELDAEIVPPIELEASDTSGSYDTMDDFDAANVKSMTAYEISRRFIEKQLQGPLPAYSPPTDGSFPLPEKSNPFAAPREQQPESRPGEGPRALLGANSLTQEQTSWMSPSPGNSLRSPSPVSPWGDFSGVELSTLTGPDSVYNPTTEFTPSNSYASTSRAPEPAGFVLMPPPAARRSTIDANNIICLGPLTENVQLSRSSPVDQYSTNTYGSGQYRARASQLNDPGSPIGMERIDSGEDIVHVPQLAAKRYSWEDPR</sequence>
<dbReference type="GO" id="GO:0006508">
    <property type="term" value="P:proteolysis"/>
    <property type="evidence" value="ECO:0007669"/>
    <property type="project" value="InterPro"/>
</dbReference>
<feature type="chain" id="PRO_5001771348" description="Peptidase A1 domain-containing protein" evidence="4">
    <location>
        <begin position="22"/>
        <end position="827"/>
    </location>
</feature>
<dbReference type="OrthoDB" id="5233646at2759"/>
<feature type="region of interest" description="Disordered" evidence="2">
    <location>
        <begin position="622"/>
        <end position="735"/>
    </location>
</feature>
<keyword evidence="3" id="KW-1133">Transmembrane helix</keyword>
<comment type="similarity">
    <text evidence="1">Belongs to the peptidase A1 family.</text>
</comment>
<dbReference type="Proteomes" id="UP000028045">
    <property type="component" value="Unassembled WGS sequence"/>
</dbReference>
<evidence type="ECO:0000259" key="5">
    <source>
        <dbReference type="PROSITE" id="PS51767"/>
    </source>
</evidence>
<evidence type="ECO:0000256" key="2">
    <source>
        <dbReference type="SAM" id="MobiDB-lite"/>
    </source>
</evidence>
<keyword evidence="7" id="KW-1185">Reference proteome</keyword>
<keyword evidence="4" id="KW-0732">Signal</keyword>
<dbReference type="InterPro" id="IPR021109">
    <property type="entry name" value="Peptidase_aspartic_dom_sf"/>
</dbReference>
<dbReference type="GO" id="GO:0009277">
    <property type="term" value="C:fungal-type cell wall"/>
    <property type="evidence" value="ECO:0007669"/>
    <property type="project" value="TreeGrafter"/>
</dbReference>
<dbReference type="PROSITE" id="PS51767">
    <property type="entry name" value="PEPTIDASE_A1"/>
    <property type="match status" value="1"/>
</dbReference>
<evidence type="ECO:0000256" key="4">
    <source>
        <dbReference type="SAM" id="SignalP"/>
    </source>
</evidence>
<evidence type="ECO:0000256" key="3">
    <source>
        <dbReference type="SAM" id="Phobius"/>
    </source>
</evidence>
<dbReference type="InterPro" id="IPR034164">
    <property type="entry name" value="Pepsin-like_dom"/>
</dbReference>
<keyword evidence="3" id="KW-0812">Transmembrane</keyword>
<proteinExistence type="inferred from homology"/>
<feature type="region of interest" description="Disordered" evidence="2">
    <location>
        <begin position="768"/>
        <end position="798"/>
    </location>
</feature>
<dbReference type="AlphaFoldDB" id="A0A084B072"/>
<dbReference type="InterPro" id="IPR033121">
    <property type="entry name" value="PEPTIDASE_A1"/>
</dbReference>
<feature type="compositionally biased region" description="Polar residues" evidence="2">
    <location>
        <begin position="701"/>
        <end position="729"/>
    </location>
</feature>
<dbReference type="GO" id="GO:0005576">
    <property type="term" value="C:extracellular region"/>
    <property type="evidence" value="ECO:0007669"/>
    <property type="project" value="TreeGrafter"/>
</dbReference>
<dbReference type="GO" id="GO:0004190">
    <property type="term" value="F:aspartic-type endopeptidase activity"/>
    <property type="evidence" value="ECO:0007669"/>
    <property type="project" value="InterPro"/>
</dbReference>
<accession>A0A084B072</accession>
<evidence type="ECO:0000313" key="7">
    <source>
        <dbReference type="Proteomes" id="UP000028045"/>
    </source>
</evidence>
<protein>
    <recommendedName>
        <fullName evidence="5">Peptidase A1 domain-containing protein</fullName>
    </recommendedName>
</protein>
<feature type="transmembrane region" description="Helical" evidence="3">
    <location>
        <begin position="453"/>
        <end position="474"/>
    </location>
</feature>
<dbReference type="PANTHER" id="PTHR47965">
    <property type="entry name" value="ASPARTYL PROTEASE-RELATED"/>
    <property type="match status" value="1"/>
</dbReference>
<keyword evidence="3" id="KW-0472">Membrane</keyword>
<feature type="compositionally biased region" description="Polar residues" evidence="2">
    <location>
        <begin position="667"/>
        <end position="689"/>
    </location>
</feature>
<feature type="signal peptide" evidence="4">
    <location>
        <begin position="1"/>
        <end position="21"/>
    </location>
</feature>
<dbReference type="EMBL" id="KL648402">
    <property type="protein sequence ID" value="KEY70951.1"/>
    <property type="molecule type" value="Genomic_DNA"/>
</dbReference>
<feature type="domain" description="Peptidase A1" evidence="5">
    <location>
        <begin position="44"/>
        <end position="409"/>
    </location>
</feature>
<name>A0A084B072_STACB</name>
<dbReference type="GO" id="GO:0031505">
    <property type="term" value="P:fungal-type cell wall organization"/>
    <property type="evidence" value="ECO:0007669"/>
    <property type="project" value="TreeGrafter"/>
</dbReference>